<reference evidence="11" key="1">
    <citation type="journal article" date="2022" name="Microbiol. Resour. Announc.">
        <title>Genome Sequence of Cupriavidus campinensis Strain G5, a Member of a Bacterial Consortium Capable of Polyethylene Degradation.</title>
        <authorList>
            <person name="Schneider B."/>
            <person name="Pfeiffer F."/>
            <person name="Dyall-Smith M."/>
            <person name="Kunte H.J."/>
        </authorList>
    </citation>
    <scope>NUCLEOTIDE SEQUENCE</scope>
    <source>
        <strain evidence="11">G5</strain>
    </source>
</reference>
<dbReference type="InterPro" id="IPR001807">
    <property type="entry name" value="ClC"/>
</dbReference>
<dbReference type="Proteomes" id="UP001056132">
    <property type="component" value="Chromosome 2"/>
</dbReference>
<evidence type="ECO:0000256" key="6">
    <source>
        <dbReference type="ARBA" id="ARBA00023136"/>
    </source>
</evidence>
<evidence type="ECO:0000313" key="11">
    <source>
        <dbReference type="EMBL" id="URF07831.1"/>
    </source>
</evidence>
<feature type="transmembrane region" description="Helical" evidence="10">
    <location>
        <begin position="305"/>
        <end position="324"/>
    </location>
</feature>
<evidence type="ECO:0000256" key="3">
    <source>
        <dbReference type="ARBA" id="ARBA00022692"/>
    </source>
</evidence>
<accession>A0AAE9I7R0</accession>
<evidence type="ECO:0000256" key="9">
    <source>
        <dbReference type="ARBA" id="ARBA00023303"/>
    </source>
</evidence>
<evidence type="ECO:0000256" key="8">
    <source>
        <dbReference type="ARBA" id="ARBA00023214"/>
    </source>
</evidence>
<protein>
    <submittedName>
        <fullName evidence="11">Chloride channel protein</fullName>
    </submittedName>
</protein>
<evidence type="ECO:0000256" key="2">
    <source>
        <dbReference type="ARBA" id="ARBA00022448"/>
    </source>
</evidence>
<dbReference type="AlphaFoldDB" id="A0AAE9I7R0"/>
<name>A0AAE9I7R0_9BURK</name>
<keyword evidence="3 10" id="KW-0812">Transmembrane</keyword>
<proteinExistence type="predicted"/>
<keyword evidence="4 10" id="KW-1133">Transmembrane helix</keyword>
<feature type="transmembrane region" description="Helical" evidence="10">
    <location>
        <begin position="15"/>
        <end position="37"/>
    </location>
</feature>
<feature type="transmembrane region" description="Helical" evidence="10">
    <location>
        <begin position="265"/>
        <end position="285"/>
    </location>
</feature>
<dbReference type="Pfam" id="PF00654">
    <property type="entry name" value="Voltage_CLC"/>
    <property type="match status" value="1"/>
</dbReference>
<feature type="transmembrane region" description="Helical" evidence="10">
    <location>
        <begin position="331"/>
        <end position="351"/>
    </location>
</feature>
<evidence type="ECO:0000256" key="4">
    <source>
        <dbReference type="ARBA" id="ARBA00022989"/>
    </source>
</evidence>
<evidence type="ECO:0000256" key="7">
    <source>
        <dbReference type="ARBA" id="ARBA00023173"/>
    </source>
</evidence>
<evidence type="ECO:0000313" key="12">
    <source>
        <dbReference type="Proteomes" id="UP001056132"/>
    </source>
</evidence>
<dbReference type="InterPro" id="IPR050368">
    <property type="entry name" value="ClC-type_chloride_channel"/>
</dbReference>
<dbReference type="PANTHER" id="PTHR43427">
    <property type="entry name" value="CHLORIDE CHANNEL PROTEIN CLC-E"/>
    <property type="match status" value="1"/>
</dbReference>
<dbReference type="KEGG" id="ccam:M5D45_21965"/>
<comment type="subcellular location">
    <subcellularLocation>
        <location evidence="1">Membrane</location>
        <topology evidence="1">Multi-pass membrane protein</topology>
    </subcellularLocation>
</comment>
<feature type="transmembrane region" description="Helical" evidence="10">
    <location>
        <begin position="357"/>
        <end position="374"/>
    </location>
</feature>
<evidence type="ECO:0000256" key="1">
    <source>
        <dbReference type="ARBA" id="ARBA00004141"/>
    </source>
</evidence>
<dbReference type="EMBL" id="CP097331">
    <property type="protein sequence ID" value="URF07831.1"/>
    <property type="molecule type" value="Genomic_DNA"/>
</dbReference>
<keyword evidence="2" id="KW-0813">Transport</keyword>
<feature type="transmembrane region" description="Helical" evidence="10">
    <location>
        <begin position="71"/>
        <end position="88"/>
    </location>
</feature>
<dbReference type="InterPro" id="IPR014743">
    <property type="entry name" value="Cl-channel_core"/>
</dbReference>
<dbReference type="PRINTS" id="PR00762">
    <property type="entry name" value="CLCHANNEL"/>
</dbReference>
<evidence type="ECO:0000256" key="5">
    <source>
        <dbReference type="ARBA" id="ARBA00023065"/>
    </source>
</evidence>
<dbReference type="RefSeq" id="WP_211942811.1">
    <property type="nucleotide sequence ID" value="NZ_CAJPVH010000004.1"/>
</dbReference>
<keyword evidence="9" id="KW-0407">Ion channel</keyword>
<feature type="transmembrane region" description="Helical" evidence="10">
    <location>
        <begin position="162"/>
        <end position="185"/>
    </location>
</feature>
<dbReference type="GO" id="GO:0005254">
    <property type="term" value="F:chloride channel activity"/>
    <property type="evidence" value="ECO:0007669"/>
    <property type="project" value="UniProtKB-KW"/>
</dbReference>
<sequence length="426" mass="43179">MRSAHGTQAAATGRLLLAATLTAVGAGLGGMALALLLHAIQHLAYHYSLAHVVSHQSFLSGVERATPLRRLMVALCAGVVAGVGWFAVYRFGRPLVSIKRAVDEGAPMPPGATLAHALLQIVTVALGSPLGREVAPREIGALVGGRLSLLFALPVAQRRWIVAAGAGAGLAAVYGVPLAGAVFTLEVLLGTFHPAAAALALFMSTLAAQTASLGLGTNVQYAVPTLAPGHWLSVWAVLFGPIFGMAGAAFSRATAAARSRAPRGAWLLWLCLLNFAVLGLLSIRFPELLGNGKGPVQLGFEGELTPALACALLALKMGVICASLRAGAAGGLLTPGLACGALLAVAGGALWNIALPGISPGACAIVGGAAFLAASMRMPLTAIVLVAEFTHLPYALAPPLLLAVAGAVWAQKLCADHARAPLRAAR</sequence>
<reference evidence="11" key="2">
    <citation type="submission" date="2022-05" db="EMBL/GenBank/DDBJ databases">
        <authorList>
            <person name="Kunte H.-J."/>
        </authorList>
    </citation>
    <scope>NUCLEOTIDE SEQUENCE</scope>
    <source>
        <strain evidence="11">G5</strain>
    </source>
</reference>
<keyword evidence="8" id="KW-0868">Chloride</keyword>
<dbReference type="SUPFAM" id="SSF81340">
    <property type="entry name" value="Clc chloride channel"/>
    <property type="match status" value="1"/>
</dbReference>
<dbReference type="GO" id="GO:0034707">
    <property type="term" value="C:chloride channel complex"/>
    <property type="evidence" value="ECO:0007669"/>
    <property type="project" value="UniProtKB-KW"/>
</dbReference>
<dbReference type="PANTHER" id="PTHR43427:SF6">
    <property type="entry name" value="CHLORIDE CHANNEL PROTEIN CLC-E"/>
    <property type="match status" value="1"/>
</dbReference>
<dbReference type="Gene3D" id="1.10.3080.10">
    <property type="entry name" value="Clc chloride channel"/>
    <property type="match status" value="1"/>
</dbReference>
<organism evidence="11 12">
    <name type="scientific">Cupriavidus campinensis</name>
    <dbReference type="NCBI Taxonomy" id="151783"/>
    <lineage>
        <taxon>Bacteria</taxon>
        <taxon>Pseudomonadati</taxon>
        <taxon>Pseudomonadota</taxon>
        <taxon>Betaproteobacteria</taxon>
        <taxon>Burkholderiales</taxon>
        <taxon>Burkholderiaceae</taxon>
        <taxon>Cupriavidus</taxon>
    </lineage>
</organism>
<keyword evidence="6 10" id="KW-0472">Membrane</keyword>
<keyword evidence="5" id="KW-0406">Ion transport</keyword>
<feature type="transmembrane region" description="Helical" evidence="10">
    <location>
        <begin position="232"/>
        <end position="253"/>
    </location>
</feature>
<keyword evidence="7" id="KW-0869">Chloride channel</keyword>
<feature type="transmembrane region" description="Helical" evidence="10">
    <location>
        <begin position="192"/>
        <end position="212"/>
    </location>
</feature>
<evidence type="ECO:0000256" key="10">
    <source>
        <dbReference type="SAM" id="Phobius"/>
    </source>
</evidence>
<gene>
    <name evidence="11" type="ORF">M5D45_21965</name>
</gene>